<sequence>MTVTRSHDEAAIKGVLGGVYQAWDAGDADAFVADYRDDATAILPGSYRRSKEDIRENMAAGFASILKGSTSIDKLDSIRFLGETAAVVVSETGIKFPGETEVPAERIVYATWVLEKRDGAWLLVAYHNSPAVVPS</sequence>
<dbReference type="AlphaFoldDB" id="A0A939F5M6"/>
<evidence type="ECO:0000313" key="2">
    <source>
        <dbReference type="EMBL" id="MBO0511467.1"/>
    </source>
</evidence>
<dbReference type="InterPro" id="IPR027843">
    <property type="entry name" value="DUF4440"/>
</dbReference>
<organism evidence="2 3">
    <name type="scientific">Streptomyces beijiangensis</name>
    <dbReference type="NCBI Taxonomy" id="163361"/>
    <lineage>
        <taxon>Bacteria</taxon>
        <taxon>Bacillati</taxon>
        <taxon>Actinomycetota</taxon>
        <taxon>Actinomycetes</taxon>
        <taxon>Kitasatosporales</taxon>
        <taxon>Streptomycetaceae</taxon>
        <taxon>Streptomyces</taxon>
    </lineage>
</organism>
<accession>A0A939F5M6</accession>
<dbReference type="InterPro" id="IPR011944">
    <property type="entry name" value="Steroid_delta5-4_isomerase"/>
</dbReference>
<comment type="caution">
    <text evidence="2">The sequence shown here is derived from an EMBL/GenBank/DDBJ whole genome shotgun (WGS) entry which is preliminary data.</text>
</comment>
<gene>
    <name evidence="2" type="ORF">J0695_06540</name>
</gene>
<dbReference type="SUPFAM" id="SSF54427">
    <property type="entry name" value="NTF2-like"/>
    <property type="match status" value="1"/>
</dbReference>
<dbReference type="NCBIfam" id="TIGR02246">
    <property type="entry name" value="SgcJ/EcaC family oxidoreductase"/>
    <property type="match status" value="1"/>
</dbReference>
<evidence type="ECO:0000259" key="1">
    <source>
        <dbReference type="Pfam" id="PF14534"/>
    </source>
</evidence>
<protein>
    <submittedName>
        <fullName evidence="2">SgcJ/EcaC family oxidoreductase</fullName>
    </submittedName>
</protein>
<dbReference type="CDD" id="cd00531">
    <property type="entry name" value="NTF2_like"/>
    <property type="match status" value="1"/>
</dbReference>
<dbReference type="Proteomes" id="UP000664167">
    <property type="component" value="Unassembled WGS sequence"/>
</dbReference>
<dbReference type="Pfam" id="PF14534">
    <property type="entry name" value="DUF4440"/>
    <property type="match status" value="1"/>
</dbReference>
<keyword evidence="3" id="KW-1185">Reference proteome</keyword>
<dbReference type="InterPro" id="IPR032710">
    <property type="entry name" value="NTF2-like_dom_sf"/>
</dbReference>
<dbReference type="RefSeq" id="WP_206960884.1">
    <property type="nucleotide sequence ID" value="NZ_BAAAJJ010000008.1"/>
</dbReference>
<reference evidence="2" key="1">
    <citation type="submission" date="2021-03" db="EMBL/GenBank/DDBJ databases">
        <title>Streptomyces poriferae sp. nov., a novel marine sponge-derived Actinobacteria species with anti-MRSA activity.</title>
        <authorList>
            <person name="Sandoval-Powers M."/>
            <person name="Kralova S."/>
            <person name="Nguyen G.-S."/>
            <person name="Fawwal D."/>
            <person name="Degnes K."/>
            <person name="Klinkenberg G."/>
            <person name="Sletta H."/>
            <person name="Wentzel A."/>
            <person name="Liles M.R."/>
        </authorList>
    </citation>
    <scope>NUCLEOTIDE SEQUENCE</scope>
    <source>
        <strain evidence="2">DSM 41794</strain>
    </source>
</reference>
<dbReference type="EMBL" id="JAFLRJ010000057">
    <property type="protein sequence ID" value="MBO0511467.1"/>
    <property type="molecule type" value="Genomic_DNA"/>
</dbReference>
<dbReference type="Gene3D" id="3.10.450.50">
    <property type="match status" value="1"/>
</dbReference>
<feature type="domain" description="DUF4440" evidence="1">
    <location>
        <begin position="19"/>
        <end position="123"/>
    </location>
</feature>
<evidence type="ECO:0000313" key="3">
    <source>
        <dbReference type="Proteomes" id="UP000664167"/>
    </source>
</evidence>
<name>A0A939F5M6_9ACTN</name>
<proteinExistence type="predicted"/>